<feature type="transmembrane region" description="Helical" evidence="1">
    <location>
        <begin position="213"/>
        <end position="230"/>
    </location>
</feature>
<dbReference type="RefSeq" id="WP_097010026.1">
    <property type="nucleotide sequence ID" value="NZ_OBEJ01000007.1"/>
</dbReference>
<feature type="transmembrane region" description="Helical" evidence="1">
    <location>
        <begin position="20"/>
        <end position="44"/>
    </location>
</feature>
<evidence type="ECO:0000313" key="4">
    <source>
        <dbReference type="Proteomes" id="UP000219453"/>
    </source>
</evidence>
<accession>A0A285P7W5</accession>
<dbReference type="AlphaFoldDB" id="A0A285P7W5"/>
<keyword evidence="1" id="KW-0472">Membrane</keyword>
<organism evidence="3 4">
    <name type="scientific">Natronoarchaeum philippinense</name>
    <dbReference type="NCBI Taxonomy" id="558529"/>
    <lineage>
        <taxon>Archaea</taxon>
        <taxon>Methanobacteriati</taxon>
        <taxon>Methanobacteriota</taxon>
        <taxon>Stenosarchaea group</taxon>
        <taxon>Halobacteria</taxon>
        <taxon>Halobacteriales</taxon>
        <taxon>Natronoarchaeaceae</taxon>
    </lineage>
</organism>
<dbReference type="Proteomes" id="UP000219453">
    <property type="component" value="Unassembled WGS sequence"/>
</dbReference>
<dbReference type="PANTHER" id="PTHR14969:SF13">
    <property type="entry name" value="AT30094P"/>
    <property type="match status" value="1"/>
</dbReference>
<feature type="domain" description="Phosphatidic acid phosphatase type 2/haloperoxidase" evidence="2">
    <location>
        <begin position="55"/>
        <end position="179"/>
    </location>
</feature>
<dbReference type="Gene3D" id="1.20.144.10">
    <property type="entry name" value="Phosphatidic acid phosphatase type 2/haloperoxidase"/>
    <property type="match status" value="1"/>
</dbReference>
<dbReference type="SMART" id="SM00014">
    <property type="entry name" value="acidPPc"/>
    <property type="match status" value="1"/>
</dbReference>
<dbReference type="PANTHER" id="PTHR14969">
    <property type="entry name" value="SPHINGOSINE-1-PHOSPHATE PHOSPHOHYDROLASE"/>
    <property type="match status" value="1"/>
</dbReference>
<dbReference type="OrthoDB" id="10182at2157"/>
<evidence type="ECO:0000313" key="3">
    <source>
        <dbReference type="EMBL" id="SNZ17835.1"/>
    </source>
</evidence>
<name>A0A285P7W5_NATPI</name>
<feature type="transmembrane region" description="Helical" evidence="1">
    <location>
        <begin position="164"/>
        <end position="182"/>
    </location>
</feature>
<feature type="transmembrane region" description="Helical" evidence="1">
    <location>
        <begin position="56"/>
        <end position="73"/>
    </location>
</feature>
<dbReference type="Pfam" id="PF01569">
    <property type="entry name" value="PAP2"/>
    <property type="match status" value="1"/>
</dbReference>
<keyword evidence="1" id="KW-0812">Transmembrane</keyword>
<reference evidence="3 4" key="1">
    <citation type="submission" date="2017-09" db="EMBL/GenBank/DDBJ databases">
        <authorList>
            <person name="Ehlers B."/>
            <person name="Leendertz F.H."/>
        </authorList>
    </citation>
    <scope>NUCLEOTIDE SEQUENCE [LARGE SCALE GENOMIC DNA]</scope>
    <source>
        <strain evidence="3 4">DSM 27208</strain>
    </source>
</reference>
<keyword evidence="1" id="KW-1133">Transmembrane helix</keyword>
<dbReference type="SUPFAM" id="SSF48317">
    <property type="entry name" value="Acid phosphatase/Vanadium-dependent haloperoxidase"/>
    <property type="match status" value="1"/>
</dbReference>
<evidence type="ECO:0000256" key="1">
    <source>
        <dbReference type="SAM" id="Phobius"/>
    </source>
</evidence>
<dbReference type="EMBL" id="OBEJ01000007">
    <property type="protein sequence ID" value="SNZ17835.1"/>
    <property type="molecule type" value="Genomic_DNA"/>
</dbReference>
<keyword evidence="4" id="KW-1185">Reference proteome</keyword>
<proteinExistence type="predicted"/>
<evidence type="ECO:0000259" key="2">
    <source>
        <dbReference type="SMART" id="SM00014"/>
    </source>
</evidence>
<gene>
    <name evidence="3" type="ORF">SAMN06269185_3139</name>
</gene>
<dbReference type="InterPro" id="IPR036938">
    <property type="entry name" value="PAP2/HPO_sf"/>
</dbReference>
<feature type="transmembrane region" description="Helical" evidence="1">
    <location>
        <begin position="109"/>
        <end position="127"/>
    </location>
</feature>
<protein>
    <submittedName>
        <fullName evidence="3">PAP2 superfamily protein</fullName>
    </submittedName>
</protein>
<sequence length="241" mass="25136">MSRGIGAFEAVQSTVPDQLAIFVALATQLADVWFVSVVLAVLYWYADDDIIDRESVAVVAGLALGALALVYALKYTFALPRPPTRLAQPEQYPGALEALYAATGTASGYGFPSGHAVLSTTFYGLLAQRLSILSRRRRYGVAATLVTIVCLSRVVLGVHFLVDVVAGAALGIVYVSSTWELLDRVEHPATAAFGIAAGLGALAVVASGVGFETVALLGVGLAGLGWRLGLRRRDAAASLAS</sequence>
<dbReference type="InterPro" id="IPR000326">
    <property type="entry name" value="PAP2/HPO"/>
</dbReference>